<keyword evidence="1" id="KW-0479">Metal-binding</keyword>
<name>A0A7I8WFL6_9ANNE</name>
<comment type="caution">
    <text evidence="7">The sequence shown here is derived from an EMBL/GenBank/DDBJ whole genome shotgun (WGS) entry which is preliminary data.</text>
</comment>
<evidence type="ECO:0000259" key="6">
    <source>
        <dbReference type="PROSITE" id="PS50089"/>
    </source>
</evidence>
<sequence length="837" mass="96077">IRPKKKMATVEYSIKENLVTCAICSKLWLKRNPKTLPCHHTFCLQCLQEESKVKNGEIICFTCKEACKIPTNGIIDLPESIITPTRNWCENHKKETSIFCIDHNIPYLCDICVRENHKLCNITTMVIHEKTIEQYREKELLKKRQYKQKIDEIKQQLKISIDKQLDNIYNEINEISDQRLEMINSIIPSKGNQLPDVEILKTFVNENVTFSIENDVKIHYKIDNKQIERKFGRKLGKKFDFSKKCFFKSDMKKVLNILQTNSDIEEINLSHNLFISNNLSQICLNLNNSVRTLKVLIIQNCMLIENMCETIGKWILNYCNVIEHLNLSQNLNMGNGLMIICENIKKSTFTLKSLELSNCNLNAKQCESITSLLLKCCNFEYLNLSNNLNIGDKLLRICQALFEKSSKTLRNINFEKCNLDTDSLKQIGKLLKNCSKIQQLNLSKNQIIGYEIFNCIEIIHNSLTSIDLYNCDLDYKACRHLGKLLINCPRIRIIDFGNNLGMDKNDTNGFSELCKGLEESSNSLEKISFHDGGITKKMAACIGNLLTKCYSIKFINLERNLNMNYDSSNICNQLQNSSSTLTFISLTDCNLDEITCKSLAELIKLCKRLEEIYLTGNRNLSTGNVFKDFCKGLENSSKTLKLLILKNCNLNEEHCNYLSQLLTKCCRIEILNLSQNQMIGKGLKSVYRDSCNTLTSIEISDCNLNVELCESLTVELKKFKSIVRLQLTGNPDMKNGLIDILKQIGKCSPFLKDINLSKCNLNSQICRKIAVELRKLSQIQYLSLTGNTEMGEGLEKIIEALQSSSLTLKELYLNECRITERIRAYLQQKYSRVSLII</sequence>
<evidence type="ECO:0000256" key="3">
    <source>
        <dbReference type="ARBA" id="ARBA00022833"/>
    </source>
</evidence>
<dbReference type="SMART" id="SM00368">
    <property type="entry name" value="LRR_RI"/>
    <property type="match status" value="5"/>
</dbReference>
<evidence type="ECO:0000256" key="2">
    <source>
        <dbReference type="ARBA" id="ARBA00022771"/>
    </source>
</evidence>
<accession>A0A7I8WFL6</accession>
<evidence type="ECO:0000256" key="4">
    <source>
        <dbReference type="PROSITE-ProRule" id="PRU00175"/>
    </source>
</evidence>
<dbReference type="Gene3D" id="3.80.10.10">
    <property type="entry name" value="Ribonuclease Inhibitor"/>
    <property type="match status" value="2"/>
</dbReference>
<dbReference type="PANTHER" id="PTHR45690">
    <property type="entry name" value="NACHT, LRR AND PYD DOMAINS-CONTAINING PROTEIN 12"/>
    <property type="match status" value="1"/>
</dbReference>
<evidence type="ECO:0000313" key="7">
    <source>
        <dbReference type="EMBL" id="CAD5126989.1"/>
    </source>
</evidence>
<dbReference type="InterPro" id="IPR001841">
    <property type="entry name" value="Znf_RING"/>
</dbReference>
<dbReference type="GO" id="GO:0005737">
    <property type="term" value="C:cytoplasm"/>
    <property type="evidence" value="ECO:0007669"/>
    <property type="project" value="TreeGrafter"/>
</dbReference>
<reference evidence="7 8" key="1">
    <citation type="submission" date="2020-08" db="EMBL/GenBank/DDBJ databases">
        <authorList>
            <person name="Hejnol A."/>
        </authorList>
    </citation>
    <scope>NUCLEOTIDE SEQUENCE [LARGE SCALE GENOMIC DNA]</scope>
</reference>
<dbReference type="InterPro" id="IPR017907">
    <property type="entry name" value="Znf_RING_CS"/>
</dbReference>
<dbReference type="InterPro" id="IPR050637">
    <property type="entry name" value="NLRP_innate_immun_reg"/>
</dbReference>
<proteinExistence type="predicted"/>
<dbReference type="SUPFAM" id="SSF52047">
    <property type="entry name" value="RNI-like"/>
    <property type="match status" value="2"/>
</dbReference>
<keyword evidence="3" id="KW-0862">Zinc</keyword>
<dbReference type="PROSITE" id="PS50089">
    <property type="entry name" value="ZF_RING_2"/>
    <property type="match status" value="1"/>
</dbReference>
<dbReference type="InterPro" id="IPR013083">
    <property type="entry name" value="Znf_RING/FYVE/PHD"/>
</dbReference>
<keyword evidence="8" id="KW-1185">Reference proteome</keyword>
<dbReference type="EMBL" id="CAJFCJ010000117">
    <property type="protein sequence ID" value="CAD5126989.1"/>
    <property type="molecule type" value="Genomic_DNA"/>
</dbReference>
<feature type="domain" description="RING-type" evidence="6">
    <location>
        <begin position="21"/>
        <end position="64"/>
    </location>
</feature>
<dbReference type="Pfam" id="PF13445">
    <property type="entry name" value="zf-RING_UBOX"/>
    <property type="match status" value="1"/>
</dbReference>
<evidence type="ECO:0000256" key="1">
    <source>
        <dbReference type="ARBA" id="ARBA00022723"/>
    </source>
</evidence>
<dbReference type="OrthoDB" id="120976at2759"/>
<dbReference type="Proteomes" id="UP000549394">
    <property type="component" value="Unassembled WGS sequence"/>
</dbReference>
<dbReference type="InterPro" id="IPR032675">
    <property type="entry name" value="LRR_dom_sf"/>
</dbReference>
<evidence type="ECO:0000256" key="5">
    <source>
        <dbReference type="SAM" id="Coils"/>
    </source>
</evidence>
<feature type="coiled-coil region" evidence="5">
    <location>
        <begin position="136"/>
        <end position="163"/>
    </location>
</feature>
<gene>
    <name evidence="7" type="ORF">DGYR_LOCUS14202</name>
</gene>
<organism evidence="7 8">
    <name type="scientific">Dimorphilus gyrociliatus</name>
    <dbReference type="NCBI Taxonomy" id="2664684"/>
    <lineage>
        <taxon>Eukaryota</taxon>
        <taxon>Metazoa</taxon>
        <taxon>Spiralia</taxon>
        <taxon>Lophotrochozoa</taxon>
        <taxon>Annelida</taxon>
        <taxon>Polychaeta</taxon>
        <taxon>Polychaeta incertae sedis</taxon>
        <taxon>Dinophilidae</taxon>
        <taxon>Dimorphilus</taxon>
    </lineage>
</organism>
<evidence type="ECO:0000313" key="8">
    <source>
        <dbReference type="Proteomes" id="UP000549394"/>
    </source>
</evidence>
<keyword evidence="2 4" id="KW-0863">Zinc-finger</keyword>
<dbReference type="SMART" id="SM00184">
    <property type="entry name" value="RING"/>
    <property type="match status" value="1"/>
</dbReference>
<dbReference type="PROSITE" id="PS00518">
    <property type="entry name" value="ZF_RING_1"/>
    <property type="match status" value="1"/>
</dbReference>
<dbReference type="AlphaFoldDB" id="A0A7I8WFL6"/>
<dbReference type="PANTHER" id="PTHR45690:SF4">
    <property type="entry name" value="NACHT, LRR AND PYD DOMAINS-CONTAINING PROTEIN 10"/>
    <property type="match status" value="1"/>
</dbReference>
<keyword evidence="5" id="KW-0175">Coiled coil</keyword>
<dbReference type="InterPro" id="IPR027370">
    <property type="entry name" value="Znf-RING_euk"/>
</dbReference>
<dbReference type="SUPFAM" id="SSF57850">
    <property type="entry name" value="RING/U-box"/>
    <property type="match status" value="1"/>
</dbReference>
<protein>
    <recommendedName>
        <fullName evidence="6">RING-type domain-containing protein</fullName>
    </recommendedName>
</protein>
<dbReference type="GO" id="GO:0008270">
    <property type="term" value="F:zinc ion binding"/>
    <property type="evidence" value="ECO:0007669"/>
    <property type="project" value="UniProtKB-KW"/>
</dbReference>
<feature type="non-terminal residue" evidence="7">
    <location>
        <position position="1"/>
    </location>
</feature>
<dbReference type="Gene3D" id="3.30.40.10">
    <property type="entry name" value="Zinc/RING finger domain, C3HC4 (zinc finger)"/>
    <property type="match status" value="1"/>
</dbReference>